<keyword evidence="1" id="KW-0732">Signal</keyword>
<reference evidence="2 3" key="1">
    <citation type="submission" date="2015-04" db="EMBL/GenBank/DDBJ databases">
        <authorList>
            <person name="Syromyatnikov M.Y."/>
            <person name="Popov V.N."/>
        </authorList>
    </citation>
    <scope>NUCLEOTIDE SEQUENCE [LARGE SCALE GENOMIC DNA]</scope>
</reference>
<dbReference type="Proteomes" id="UP000183832">
    <property type="component" value="Unassembled WGS sequence"/>
</dbReference>
<dbReference type="OrthoDB" id="8192785at2759"/>
<evidence type="ECO:0000313" key="2">
    <source>
        <dbReference type="EMBL" id="CRL04874.1"/>
    </source>
</evidence>
<keyword evidence="3" id="KW-1185">Reference proteome</keyword>
<dbReference type="InterPro" id="IPR031734">
    <property type="entry name" value="MBF2"/>
</dbReference>
<organism evidence="2 3">
    <name type="scientific">Clunio marinus</name>
    <dbReference type="NCBI Taxonomy" id="568069"/>
    <lineage>
        <taxon>Eukaryota</taxon>
        <taxon>Metazoa</taxon>
        <taxon>Ecdysozoa</taxon>
        <taxon>Arthropoda</taxon>
        <taxon>Hexapoda</taxon>
        <taxon>Insecta</taxon>
        <taxon>Pterygota</taxon>
        <taxon>Neoptera</taxon>
        <taxon>Endopterygota</taxon>
        <taxon>Diptera</taxon>
        <taxon>Nematocera</taxon>
        <taxon>Chironomoidea</taxon>
        <taxon>Chironomidae</taxon>
        <taxon>Clunio</taxon>
    </lineage>
</organism>
<sequence>MKLSILLLLVAIIGFAASTNSTWGEIGPRDIVIHHSIIRRKSSSFMRIVTEDVRFPLPDETNNRTISAILVIDQLPKSKAYAQIFEGGVNFNHTLIHFKSERGKSFNFVLEIYGRP</sequence>
<dbReference type="PANTHER" id="PTHR37685:SF1">
    <property type="entry name" value="GEO11136P1-RELATED"/>
    <property type="match status" value="1"/>
</dbReference>
<evidence type="ECO:0000313" key="3">
    <source>
        <dbReference type="Proteomes" id="UP000183832"/>
    </source>
</evidence>
<feature type="chain" id="PRO_5013063032" evidence="1">
    <location>
        <begin position="19"/>
        <end position="116"/>
    </location>
</feature>
<dbReference type="EMBL" id="CVRI01000063">
    <property type="protein sequence ID" value="CRL04874.1"/>
    <property type="molecule type" value="Genomic_DNA"/>
</dbReference>
<gene>
    <name evidence="2" type="ORF">CLUMA_CG017926</name>
</gene>
<proteinExistence type="predicted"/>
<accession>A0A1J1IYV7</accession>
<dbReference type="Pfam" id="PF15868">
    <property type="entry name" value="MBF2"/>
    <property type="match status" value="1"/>
</dbReference>
<dbReference type="AlphaFoldDB" id="A0A1J1IYV7"/>
<feature type="signal peptide" evidence="1">
    <location>
        <begin position="1"/>
        <end position="18"/>
    </location>
</feature>
<name>A0A1J1IYV7_9DIPT</name>
<protein>
    <submittedName>
        <fullName evidence="2">CLUMA_CG017926, isoform A</fullName>
    </submittedName>
</protein>
<evidence type="ECO:0000256" key="1">
    <source>
        <dbReference type="SAM" id="SignalP"/>
    </source>
</evidence>
<dbReference type="PANTHER" id="PTHR37685">
    <property type="entry name" value="GEO11136P1-RELATED"/>
    <property type="match status" value="1"/>
</dbReference>